<dbReference type="AlphaFoldDB" id="A0A5C8NTS3"/>
<proteinExistence type="predicted"/>
<dbReference type="InterPro" id="IPR010697">
    <property type="entry name" value="YspA"/>
</dbReference>
<organism evidence="1 2">
    <name type="scientific">Cerasibacillus terrae</name>
    <dbReference type="NCBI Taxonomy" id="2498845"/>
    <lineage>
        <taxon>Bacteria</taxon>
        <taxon>Bacillati</taxon>
        <taxon>Bacillota</taxon>
        <taxon>Bacilli</taxon>
        <taxon>Bacillales</taxon>
        <taxon>Bacillaceae</taxon>
        <taxon>Cerasibacillus</taxon>
    </lineage>
</organism>
<dbReference type="EMBL" id="VDUW01000005">
    <property type="protein sequence ID" value="TXL64527.1"/>
    <property type="molecule type" value="Genomic_DNA"/>
</dbReference>
<dbReference type="NCBIfam" id="NF010181">
    <property type="entry name" value="PRK13660.1"/>
    <property type="match status" value="1"/>
</dbReference>
<dbReference type="PANTHER" id="PTHR38440">
    <property type="entry name" value="UPF0398 PROTEIN YPSA"/>
    <property type="match status" value="1"/>
</dbReference>
<sequence>MKTLAVTGYKPMEMNIFKHDDGRIQFIKYALKKRLTQFIEEGVEWVIVSGQMGVELWTAEVVLELKEIYDINLGMIPPFENQDNRWPEPIQFLYQDIMVQADFYKPLYKGDYKGPFQFKAMNKWLVEKTEGSLFLMDEEFPGSNRFLYKEAKKKDNYPIYFLTPADLEDAVLEWQMSDPRYWE</sequence>
<dbReference type="PANTHER" id="PTHR38440:SF1">
    <property type="entry name" value="UPF0398 PROTEIN SPR0331"/>
    <property type="match status" value="1"/>
</dbReference>
<dbReference type="RefSeq" id="WP_147667403.1">
    <property type="nucleotide sequence ID" value="NZ_VDUW01000005.1"/>
</dbReference>
<dbReference type="PIRSF" id="PIRSF021290">
    <property type="entry name" value="DUF1273"/>
    <property type="match status" value="1"/>
</dbReference>
<protein>
    <submittedName>
        <fullName evidence="1">DUF1273 domain-containing protein</fullName>
    </submittedName>
</protein>
<comment type="caution">
    <text evidence="1">The sequence shown here is derived from an EMBL/GenBank/DDBJ whole genome shotgun (WGS) entry which is preliminary data.</text>
</comment>
<dbReference type="Pfam" id="PF06908">
    <property type="entry name" value="YpsA"/>
    <property type="match status" value="1"/>
</dbReference>
<reference evidence="1 2" key="1">
    <citation type="submission" date="2019-06" db="EMBL/GenBank/DDBJ databases">
        <title>Cerasibacillus sp. nov., isolated from maize field.</title>
        <authorList>
            <person name="Lin S.-Y."/>
            <person name="Tsai C.-F."/>
            <person name="Young C.-C."/>
        </authorList>
    </citation>
    <scope>NUCLEOTIDE SEQUENCE [LARGE SCALE GENOMIC DNA]</scope>
    <source>
        <strain evidence="1 2">CC-CFT480</strain>
    </source>
</reference>
<gene>
    <name evidence="1" type="ORF">FHP05_09430</name>
</gene>
<name>A0A5C8NTS3_9BACI</name>
<accession>A0A5C8NTS3</accession>
<dbReference type="OrthoDB" id="2301957at2"/>
<evidence type="ECO:0000313" key="1">
    <source>
        <dbReference type="EMBL" id="TXL64527.1"/>
    </source>
</evidence>
<dbReference type="SUPFAM" id="SSF102405">
    <property type="entry name" value="MCP/YpsA-like"/>
    <property type="match status" value="1"/>
</dbReference>
<keyword evidence="2" id="KW-1185">Reference proteome</keyword>
<evidence type="ECO:0000313" key="2">
    <source>
        <dbReference type="Proteomes" id="UP000321574"/>
    </source>
</evidence>
<dbReference type="Proteomes" id="UP000321574">
    <property type="component" value="Unassembled WGS sequence"/>
</dbReference>
<dbReference type="Gene3D" id="3.40.50.450">
    <property type="match status" value="1"/>
</dbReference>